<name>A0A3E0TR50_9GAMM</name>
<evidence type="ECO:0000313" key="3">
    <source>
        <dbReference type="Proteomes" id="UP000256478"/>
    </source>
</evidence>
<dbReference type="PROSITE" id="PS51257">
    <property type="entry name" value="PROKAR_LIPOPROTEIN"/>
    <property type="match status" value="1"/>
</dbReference>
<feature type="chain" id="PRO_5017738600" evidence="1">
    <location>
        <begin position="20"/>
        <end position="121"/>
    </location>
</feature>
<dbReference type="RefSeq" id="WP_116007599.1">
    <property type="nucleotide sequence ID" value="NZ_QUOU01000001.1"/>
</dbReference>
<sequence>MKKSLVLLLTALPLTMALSGCVVSVGGDDDHYGYDLGDREYENRKKIARLQLNTPFADVQSRLGVADFNEVYQKEGENVQVLYYRTNRKHKDGITTKDECTPLIFRDGLLVSWGEMAYAQL</sequence>
<proteinExistence type="predicted"/>
<dbReference type="Proteomes" id="UP000256478">
    <property type="component" value="Unassembled WGS sequence"/>
</dbReference>
<protein>
    <submittedName>
        <fullName evidence="2">DUF3192 domain-containing protein</fullName>
    </submittedName>
</protein>
<organism evidence="2 3">
    <name type="scientific">Thalassotalea euphylliae</name>
    <dbReference type="NCBI Taxonomy" id="1655234"/>
    <lineage>
        <taxon>Bacteria</taxon>
        <taxon>Pseudomonadati</taxon>
        <taxon>Pseudomonadota</taxon>
        <taxon>Gammaproteobacteria</taxon>
        <taxon>Alteromonadales</taxon>
        <taxon>Colwelliaceae</taxon>
        <taxon>Thalassotalea</taxon>
    </lineage>
</organism>
<dbReference type="AlphaFoldDB" id="A0A3E0TR50"/>
<gene>
    <name evidence="2" type="ORF">DXX93_07725</name>
</gene>
<evidence type="ECO:0000256" key="1">
    <source>
        <dbReference type="SAM" id="SignalP"/>
    </source>
</evidence>
<dbReference type="InterPro" id="IPR021534">
    <property type="entry name" value="DUF3192"/>
</dbReference>
<dbReference type="Pfam" id="PF11399">
    <property type="entry name" value="DUF3192"/>
    <property type="match status" value="1"/>
</dbReference>
<dbReference type="EMBL" id="QUOU01000001">
    <property type="protein sequence ID" value="REL26482.1"/>
    <property type="molecule type" value="Genomic_DNA"/>
</dbReference>
<reference evidence="2 3" key="1">
    <citation type="submission" date="2018-08" db="EMBL/GenBank/DDBJ databases">
        <title>Thalassotalea euphylliae genome.</title>
        <authorList>
            <person name="Summers S."/>
            <person name="Rice S.A."/>
            <person name="Freckelton M.L."/>
            <person name="Nedved B.T."/>
            <person name="Hadfield M.G."/>
        </authorList>
    </citation>
    <scope>NUCLEOTIDE SEQUENCE [LARGE SCALE GENOMIC DNA]</scope>
    <source>
        <strain evidence="2 3">H1</strain>
    </source>
</reference>
<comment type="caution">
    <text evidence="2">The sequence shown here is derived from an EMBL/GenBank/DDBJ whole genome shotgun (WGS) entry which is preliminary data.</text>
</comment>
<feature type="signal peptide" evidence="1">
    <location>
        <begin position="1"/>
        <end position="19"/>
    </location>
</feature>
<evidence type="ECO:0000313" key="2">
    <source>
        <dbReference type="EMBL" id="REL26482.1"/>
    </source>
</evidence>
<dbReference type="OrthoDB" id="6399368at2"/>
<accession>A0A3E0TR50</accession>
<keyword evidence="1" id="KW-0732">Signal</keyword>